<comment type="similarity">
    <text evidence="1 5">Belongs to the TUBGCP family.</text>
</comment>
<dbReference type="GO" id="GO:0000922">
    <property type="term" value="C:spindle pole"/>
    <property type="evidence" value="ECO:0007669"/>
    <property type="project" value="InterPro"/>
</dbReference>
<dbReference type="AlphaFoldDB" id="A0A0F2LRF7"/>
<dbReference type="GO" id="GO:0051225">
    <property type="term" value="P:spindle assembly"/>
    <property type="evidence" value="ECO:0007669"/>
    <property type="project" value="TreeGrafter"/>
</dbReference>
<name>A0A0F2LRF7_SPOSC</name>
<dbReference type="GO" id="GO:0005874">
    <property type="term" value="C:microtubule"/>
    <property type="evidence" value="ECO:0007669"/>
    <property type="project" value="UniProtKB-KW"/>
</dbReference>
<dbReference type="Proteomes" id="UP000033710">
    <property type="component" value="Unassembled WGS sequence"/>
</dbReference>
<reference evidence="9 10" key="2">
    <citation type="journal article" date="2015" name="Eukaryot. Cell">
        <title>Asexual propagation of a virulent clone complex in a human and feline outbreak of sporotrichosis.</title>
        <authorList>
            <person name="Teixeira Mde M."/>
            <person name="Rodrigues A.M."/>
            <person name="Tsui C.K."/>
            <person name="de Almeida L.G."/>
            <person name="Van Diepeningen A.D."/>
            <person name="van den Ende B.G."/>
            <person name="Fernandes G.F."/>
            <person name="Kano R."/>
            <person name="Hamelin R.C."/>
            <person name="Lopes-Bezerra L.M."/>
            <person name="Vasconcelos A.T."/>
            <person name="de Hoog S."/>
            <person name="de Camargo Z.P."/>
            <person name="Felipe M.S."/>
        </authorList>
    </citation>
    <scope>NUCLEOTIDE SEQUENCE [LARGE SCALE GENOMIC DNA]</scope>
    <source>
        <strain evidence="9 10">1099-18</strain>
    </source>
</reference>
<evidence type="ECO:0000313" key="10">
    <source>
        <dbReference type="Proteomes" id="UP000033710"/>
    </source>
</evidence>
<feature type="compositionally biased region" description="Polar residues" evidence="6">
    <location>
        <begin position="881"/>
        <end position="895"/>
    </location>
</feature>
<keyword evidence="4 5" id="KW-0206">Cytoskeleton</keyword>
<evidence type="ECO:0000259" key="7">
    <source>
        <dbReference type="Pfam" id="PF04130"/>
    </source>
</evidence>
<feature type="domain" description="Gamma tubulin complex component protein N-terminal" evidence="8">
    <location>
        <begin position="193"/>
        <end position="447"/>
    </location>
</feature>
<organism evidence="9 10">
    <name type="scientific">Sporothrix schenckii 1099-18</name>
    <dbReference type="NCBI Taxonomy" id="1397361"/>
    <lineage>
        <taxon>Eukaryota</taxon>
        <taxon>Fungi</taxon>
        <taxon>Dikarya</taxon>
        <taxon>Ascomycota</taxon>
        <taxon>Pezizomycotina</taxon>
        <taxon>Sordariomycetes</taxon>
        <taxon>Sordariomycetidae</taxon>
        <taxon>Ophiostomatales</taxon>
        <taxon>Ophiostomataceae</taxon>
        <taxon>Sporothrix</taxon>
    </lineage>
</organism>
<dbReference type="OrthoDB" id="775571at2759"/>
<gene>
    <name evidence="9" type="ORF">SPSK_00399</name>
</gene>
<dbReference type="RefSeq" id="XP_016582763.1">
    <property type="nucleotide sequence ID" value="XM_016727368.1"/>
</dbReference>
<dbReference type="InterPro" id="IPR040457">
    <property type="entry name" value="GCP_C"/>
</dbReference>
<dbReference type="Gene3D" id="1.20.120.1900">
    <property type="entry name" value="Gamma-tubulin complex, C-terminal domain"/>
    <property type="match status" value="1"/>
</dbReference>
<dbReference type="InterPro" id="IPR007259">
    <property type="entry name" value="GCP"/>
</dbReference>
<dbReference type="GO" id="GO:0005816">
    <property type="term" value="C:spindle pole body"/>
    <property type="evidence" value="ECO:0007669"/>
    <property type="project" value="UniProtKB-ARBA"/>
</dbReference>
<dbReference type="KEGG" id="ssck:SPSK_00399"/>
<evidence type="ECO:0000256" key="3">
    <source>
        <dbReference type="ARBA" id="ARBA00022701"/>
    </source>
</evidence>
<accession>A0A0F2LRF7</accession>
<dbReference type="GO" id="GO:0000930">
    <property type="term" value="C:gamma-tubulin complex"/>
    <property type="evidence" value="ECO:0007669"/>
    <property type="project" value="TreeGrafter"/>
</dbReference>
<comment type="caution">
    <text evidence="9">The sequence shown here is derived from an EMBL/GenBank/DDBJ whole genome shotgun (WGS) entry which is preliminary data.</text>
</comment>
<reference evidence="9 10" key="1">
    <citation type="journal article" date="2014" name="BMC Genomics">
        <title>Comparative genomics of the major fungal agents of human and animal Sporotrichosis: Sporothrix schenckii and Sporothrix brasiliensis.</title>
        <authorList>
            <person name="Teixeira M.M."/>
            <person name="de Almeida L.G."/>
            <person name="Kubitschek-Barreira P."/>
            <person name="Alves F.L."/>
            <person name="Kioshima E.S."/>
            <person name="Abadio A.K."/>
            <person name="Fernandes L."/>
            <person name="Derengowski L.S."/>
            <person name="Ferreira K.S."/>
            <person name="Souza R.C."/>
            <person name="Ruiz J.C."/>
            <person name="de Andrade N.C."/>
            <person name="Paes H.C."/>
            <person name="Nicola A.M."/>
            <person name="Albuquerque P."/>
            <person name="Gerber A.L."/>
            <person name="Martins V.P."/>
            <person name="Peconick L.D."/>
            <person name="Neto A.V."/>
            <person name="Chaucanez C.B."/>
            <person name="Silva P.A."/>
            <person name="Cunha O.L."/>
            <person name="de Oliveira F.F."/>
            <person name="dos Santos T.C."/>
            <person name="Barros A.L."/>
            <person name="Soares M.A."/>
            <person name="de Oliveira L.M."/>
            <person name="Marini M.M."/>
            <person name="Villalobos-Duno H."/>
            <person name="Cunha M.M."/>
            <person name="de Hoog S."/>
            <person name="da Silveira J.F."/>
            <person name="Henrissat B."/>
            <person name="Nino-Vega G.A."/>
            <person name="Cisalpino P.S."/>
            <person name="Mora-Montes H.M."/>
            <person name="Almeida S.R."/>
            <person name="Stajich J.E."/>
            <person name="Lopes-Bezerra L.M."/>
            <person name="Vasconcelos A.T."/>
            <person name="Felipe M.S."/>
        </authorList>
    </citation>
    <scope>NUCLEOTIDE SEQUENCE [LARGE SCALE GENOMIC DNA]</scope>
    <source>
        <strain evidence="9 10">1099-18</strain>
    </source>
</reference>
<dbReference type="GO" id="GO:0051321">
    <property type="term" value="P:meiotic cell cycle"/>
    <property type="evidence" value="ECO:0007669"/>
    <property type="project" value="TreeGrafter"/>
</dbReference>
<dbReference type="GO" id="GO:0043015">
    <property type="term" value="F:gamma-tubulin binding"/>
    <property type="evidence" value="ECO:0007669"/>
    <property type="project" value="InterPro"/>
</dbReference>
<dbReference type="GeneID" id="27662645"/>
<evidence type="ECO:0000313" key="9">
    <source>
        <dbReference type="EMBL" id="KJR80087.1"/>
    </source>
</evidence>
<evidence type="ECO:0000256" key="2">
    <source>
        <dbReference type="ARBA" id="ARBA00022490"/>
    </source>
</evidence>
<evidence type="ECO:0000256" key="5">
    <source>
        <dbReference type="RuleBase" id="RU363050"/>
    </source>
</evidence>
<dbReference type="PANTHER" id="PTHR19302">
    <property type="entry name" value="GAMMA TUBULIN COMPLEX PROTEIN"/>
    <property type="match status" value="1"/>
</dbReference>
<keyword evidence="3 5" id="KW-0493">Microtubule</keyword>
<evidence type="ECO:0000256" key="6">
    <source>
        <dbReference type="SAM" id="MobiDB-lite"/>
    </source>
</evidence>
<proteinExistence type="inferred from homology"/>
<dbReference type="Pfam" id="PF04130">
    <property type="entry name" value="GCP_C_terminal"/>
    <property type="match status" value="1"/>
</dbReference>
<keyword evidence="2 5" id="KW-0963">Cytoplasm</keyword>
<feature type="region of interest" description="Disordered" evidence="6">
    <location>
        <begin position="877"/>
        <end position="901"/>
    </location>
</feature>
<feature type="domain" description="Gamma tubulin complex component C-terminal" evidence="7">
    <location>
        <begin position="629"/>
        <end position="1041"/>
    </location>
</feature>
<dbReference type="InterPro" id="IPR042241">
    <property type="entry name" value="GCP_C_sf"/>
</dbReference>
<evidence type="ECO:0000256" key="4">
    <source>
        <dbReference type="ARBA" id="ARBA00023212"/>
    </source>
</evidence>
<dbReference type="GO" id="GO:0007020">
    <property type="term" value="P:microtubule nucleation"/>
    <property type="evidence" value="ECO:0007669"/>
    <property type="project" value="InterPro"/>
</dbReference>
<dbReference type="Pfam" id="PF17681">
    <property type="entry name" value="GCP_N_terminal"/>
    <property type="match status" value="1"/>
</dbReference>
<dbReference type="PANTHER" id="PTHR19302:SF70">
    <property type="entry name" value="GAMMA-TUBULIN COMPLEX COMPONENT 6"/>
    <property type="match status" value="1"/>
</dbReference>
<protein>
    <recommendedName>
        <fullName evidence="5">Spindle pole body component</fullName>
    </recommendedName>
</protein>
<comment type="subcellular location">
    <subcellularLocation>
        <location evidence="5">Cytoplasm</location>
        <location evidence="5">Cytoskeleton</location>
        <location evidence="5">Microtubule organizing center</location>
    </subcellularLocation>
</comment>
<dbReference type="VEuPathDB" id="FungiDB:SPSK_00399"/>
<dbReference type="GO" id="GO:0051011">
    <property type="term" value="F:microtubule minus-end binding"/>
    <property type="evidence" value="ECO:0007669"/>
    <property type="project" value="TreeGrafter"/>
</dbReference>
<dbReference type="EMBL" id="AXCR01000012">
    <property type="protein sequence ID" value="KJR80087.1"/>
    <property type="molecule type" value="Genomic_DNA"/>
</dbReference>
<dbReference type="GO" id="GO:0031122">
    <property type="term" value="P:cytoplasmic microtubule organization"/>
    <property type="evidence" value="ECO:0007669"/>
    <property type="project" value="TreeGrafter"/>
</dbReference>
<dbReference type="GO" id="GO:0000278">
    <property type="term" value="P:mitotic cell cycle"/>
    <property type="evidence" value="ECO:0007669"/>
    <property type="project" value="TreeGrafter"/>
</dbReference>
<evidence type="ECO:0000256" key="1">
    <source>
        <dbReference type="ARBA" id="ARBA00010337"/>
    </source>
</evidence>
<dbReference type="InterPro" id="IPR041470">
    <property type="entry name" value="GCP_N"/>
</dbReference>
<sequence>MADTDNADLFAIPDFWKLSSWQQQPPPLAAEERQNGFFSLDVNGDGGITFFLGTDEPELPPCNDDDGGLFKIPHLLNQLLPSVPEQTLDKQDTSSVTEPIATPSSIVDDFWLLPDDSVRPPPPAEFKSWASFEHVDVPIQAPIFATEQGPRFVDAIVAEHSDFIRPASSSETNAGEDEQDPAMLDTREYCACLLALALGRSSILFSWDDGKRAFLPMVNSARISGFSAQVLRSAERDCLECGNDSRYLRAFVDHTYTAAASTNSPSRVALARGVDSLLLTIQSELGTRGQRAHSLLQLQALVRPVASLVKFIRGLVTKLSRATTSSRTTDEHFLTMLYQETQSMEYSVVFMRDIIKQLLQLVSEPWLLFVSEWIGLSPRSKATLWTGEFQSKGFVRLDDRVWIDDMGAELAESDYFFDEERMPAFIPAEMAKNIFETGRNLRFLWTNHPEHPLSNPSTVLIARPPALRWQFDWDSIHALDRKALAYERNLLQSLAASRYASVQLVLPTHHHPGTVGVTPSGTEINWRFPTVEFQFFGKSEDQIEQSLKASIRQLGEPLPNPSEDGLAAVLRRQLFEDGQDCAADMAALDESAPHWSLLPLLSFGPAIAAQSRHINRECMRLLFGVHGVRKHIELQREFQLLGNGMFCSRLSHALFDPDQAGAERSTGIELSSGGLGLRLSSRNGENWPPASSELRLALMGVLAESYYQGRKSESNEIPASAGAGGKHELPGGMSFAVRDLSVEEMDRCMDPDSLEALDFLRLSYKPPSALLSIITPDILAKYDRVFLLLLRVLRMYYLVNQLFEDDLQSRVRNRAPRPGPSRNKSYFGHEENVCMRFRIESRQFVANIMAYFLTTGVDTPWKRFEAWLDDVQQGLAEPEQEQGTTTATNSAQADQASPDKLRERHEQALDEIMLALLLRKRQQPLLFLLQGIFGLILEFAKGSRELSRAEGTGIGGHKSSEDAALGALLTAHQVKAKKLYASFRKKVAAFLAVCRGLSEKEADSVARKDYQQQQEYQDGSRAGEGSSLSKLLLMLDYNGSYSSSRTQW</sequence>
<evidence type="ECO:0000259" key="8">
    <source>
        <dbReference type="Pfam" id="PF17681"/>
    </source>
</evidence>